<evidence type="ECO:0000313" key="1">
    <source>
        <dbReference type="EMBL" id="KAI3829653.1"/>
    </source>
</evidence>
<reference evidence="1 2" key="2">
    <citation type="journal article" date="2022" name="Mol. Ecol. Resour.">
        <title>The genomes of chicory, endive, great burdock and yacon provide insights into Asteraceae paleo-polyploidization history and plant inulin production.</title>
        <authorList>
            <person name="Fan W."/>
            <person name="Wang S."/>
            <person name="Wang H."/>
            <person name="Wang A."/>
            <person name="Jiang F."/>
            <person name="Liu H."/>
            <person name="Zhao H."/>
            <person name="Xu D."/>
            <person name="Zhang Y."/>
        </authorList>
    </citation>
    <scope>NUCLEOTIDE SEQUENCE [LARGE SCALE GENOMIC DNA]</scope>
    <source>
        <strain evidence="2">cv. Yunnan</strain>
        <tissue evidence="1">Leaves</tissue>
    </source>
</reference>
<comment type="caution">
    <text evidence="1">The sequence shown here is derived from an EMBL/GenBank/DDBJ whole genome shotgun (WGS) entry which is preliminary data.</text>
</comment>
<reference evidence="2" key="1">
    <citation type="journal article" date="2022" name="Mol. Ecol. Resour.">
        <title>The genomes of chicory, endive, great burdock and yacon provide insights into Asteraceae palaeo-polyploidization history and plant inulin production.</title>
        <authorList>
            <person name="Fan W."/>
            <person name="Wang S."/>
            <person name="Wang H."/>
            <person name="Wang A."/>
            <person name="Jiang F."/>
            <person name="Liu H."/>
            <person name="Zhao H."/>
            <person name="Xu D."/>
            <person name="Zhang Y."/>
        </authorList>
    </citation>
    <scope>NUCLEOTIDE SEQUENCE [LARGE SCALE GENOMIC DNA]</scope>
    <source>
        <strain evidence="2">cv. Yunnan</strain>
    </source>
</reference>
<proteinExistence type="predicted"/>
<evidence type="ECO:0000313" key="2">
    <source>
        <dbReference type="Proteomes" id="UP001056120"/>
    </source>
</evidence>
<gene>
    <name evidence="1" type="ORF">L1987_03780</name>
</gene>
<sequence length="133" mass="14266">MNFCLDSREFVSLHINEQQNVKQEAGQIKSMADHMEEAKEVPVSGSSNACGEFFDVTEPLDDEHDWILKSHKNVMCFAAETVADGVAGLGVGGIISAAVVVAEVASSMTRIVSLLTAFQGAHTCLFALSSENF</sequence>
<name>A0ACB9KBL6_9ASTR</name>
<keyword evidence="2" id="KW-1185">Reference proteome</keyword>
<organism evidence="1 2">
    <name type="scientific">Smallanthus sonchifolius</name>
    <dbReference type="NCBI Taxonomy" id="185202"/>
    <lineage>
        <taxon>Eukaryota</taxon>
        <taxon>Viridiplantae</taxon>
        <taxon>Streptophyta</taxon>
        <taxon>Embryophyta</taxon>
        <taxon>Tracheophyta</taxon>
        <taxon>Spermatophyta</taxon>
        <taxon>Magnoliopsida</taxon>
        <taxon>eudicotyledons</taxon>
        <taxon>Gunneridae</taxon>
        <taxon>Pentapetalae</taxon>
        <taxon>asterids</taxon>
        <taxon>campanulids</taxon>
        <taxon>Asterales</taxon>
        <taxon>Asteraceae</taxon>
        <taxon>Asteroideae</taxon>
        <taxon>Heliantheae alliance</taxon>
        <taxon>Millerieae</taxon>
        <taxon>Smallanthus</taxon>
    </lineage>
</organism>
<accession>A0ACB9KBL6</accession>
<dbReference type="Proteomes" id="UP001056120">
    <property type="component" value="Linkage Group LG01"/>
</dbReference>
<dbReference type="EMBL" id="CM042018">
    <property type="protein sequence ID" value="KAI3829653.1"/>
    <property type="molecule type" value="Genomic_DNA"/>
</dbReference>
<protein>
    <submittedName>
        <fullName evidence="1">Uncharacterized protein</fullName>
    </submittedName>
</protein>